<dbReference type="PROSITE" id="PS51190">
    <property type="entry name" value="FATC"/>
    <property type="match status" value="1"/>
</dbReference>
<comment type="caution">
    <text evidence="17">The sequence shown here is derived from an EMBL/GenBank/DDBJ whole genome shotgun (WGS) entry which is preliminary data.</text>
</comment>
<dbReference type="SUPFAM" id="SSF56112">
    <property type="entry name" value="Protein kinase-like (PK-like)"/>
    <property type="match status" value="1"/>
</dbReference>
<comment type="catalytic activity">
    <reaction evidence="13">
        <text>L-seryl-[protein] + ATP = O-phospho-L-seryl-[protein] + ADP + H(+)</text>
        <dbReference type="Rhea" id="RHEA:17989"/>
        <dbReference type="Rhea" id="RHEA-COMP:9863"/>
        <dbReference type="Rhea" id="RHEA-COMP:11604"/>
        <dbReference type="ChEBI" id="CHEBI:15378"/>
        <dbReference type="ChEBI" id="CHEBI:29999"/>
        <dbReference type="ChEBI" id="CHEBI:30616"/>
        <dbReference type="ChEBI" id="CHEBI:83421"/>
        <dbReference type="ChEBI" id="CHEBI:456216"/>
        <dbReference type="EC" id="2.7.11.1"/>
    </reaction>
</comment>
<dbReference type="Pfam" id="PF00454">
    <property type="entry name" value="PI3_PI4_kinase"/>
    <property type="match status" value="1"/>
</dbReference>
<keyword evidence="6" id="KW-0547">Nucleotide-binding</keyword>
<dbReference type="PROSITE" id="PS50290">
    <property type="entry name" value="PI3_4_KINASE_3"/>
    <property type="match status" value="1"/>
</dbReference>
<evidence type="ECO:0000259" key="14">
    <source>
        <dbReference type="PROSITE" id="PS50290"/>
    </source>
</evidence>
<feature type="domain" description="FATC" evidence="16">
    <location>
        <begin position="2382"/>
        <end position="2414"/>
    </location>
</feature>
<dbReference type="InterPro" id="IPR056802">
    <property type="entry name" value="ATR-like_M-HEAT"/>
</dbReference>
<dbReference type="InterPro" id="IPR003151">
    <property type="entry name" value="PIK-rel_kinase_FAT"/>
</dbReference>
<dbReference type="InterPro" id="IPR014009">
    <property type="entry name" value="PIK_FAT"/>
</dbReference>
<feature type="domain" description="PI3K/PI4K catalytic" evidence="14">
    <location>
        <begin position="2066"/>
        <end position="2370"/>
    </location>
</feature>
<evidence type="ECO:0000256" key="10">
    <source>
        <dbReference type="ARBA" id="ARBA00023204"/>
    </source>
</evidence>
<evidence type="ECO:0000259" key="16">
    <source>
        <dbReference type="PROSITE" id="PS51190"/>
    </source>
</evidence>
<dbReference type="Pfam" id="PF02259">
    <property type="entry name" value="FAT"/>
    <property type="match status" value="1"/>
</dbReference>
<dbReference type="InterPro" id="IPR018936">
    <property type="entry name" value="PI3/4_kinase_CS"/>
</dbReference>
<dbReference type="InterPro" id="IPR011989">
    <property type="entry name" value="ARM-like"/>
</dbReference>
<dbReference type="PANTHER" id="PTHR11139:SF125">
    <property type="entry name" value="SERINE_THREONINE-PROTEIN KINASE MEC1"/>
    <property type="match status" value="1"/>
</dbReference>
<dbReference type="Proteomes" id="UP000287166">
    <property type="component" value="Unassembled WGS sequence"/>
</dbReference>
<dbReference type="InterPro" id="IPR012993">
    <property type="entry name" value="UME"/>
</dbReference>
<organism evidence="17 18">
    <name type="scientific">Sparassis crispa</name>
    <dbReference type="NCBI Taxonomy" id="139825"/>
    <lineage>
        <taxon>Eukaryota</taxon>
        <taxon>Fungi</taxon>
        <taxon>Dikarya</taxon>
        <taxon>Basidiomycota</taxon>
        <taxon>Agaricomycotina</taxon>
        <taxon>Agaricomycetes</taxon>
        <taxon>Polyporales</taxon>
        <taxon>Sparassidaceae</taxon>
        <taxon>Sparassis</taxon>
    </lineage>
</organism>
<keyword evidence="8" id="KW-0418">Kinase</keyword>
<comment type="catalytic activity">
    <reaction evidence="12">
        <text>L-threonyl-[protein] + ATP = O-phospho-L-threonyl-[protein] + ADP + H(+)</text>
        <dbReference type="Rhea" id="RHEA:46608"/>
        <dbReference type="Rhea" id="RHEA-COMP:11060"/>
        <dbReference type="Rhea" id="RHEA-COMP:11605"/>
        <dbReference type="ChEBI" id="CHEBI:15378"/>
        <dbReference type="ChEBI" id="CHEBI:30013"/>
        <dbReference type="ChEBI" id="CHEBI:30616"/>
        <dbReference type="ChEBI" id="CHEBI:61977"/>
        <dbReference type="ChEBI" id="CHEBI:456216"/>
        <dbReference type="EC" id="2.7.11.1"/>
    </reaction>
</comment>
<evidence type="ECO:0000256" key="11">
    <source>
        <dbReference type="ARBA" id="ARBA00023242"/>
    </source>
</evidence>
<dbReference type="FunCoup" id="A0A401GCA1">
    <property type="interactions" value="556"/>
</dbReference>
<dbReference type="SMART" id="SM01343">
    <property type="entry name" value="FATC"/>
    <property type="match status" value="1"/>
</dbReference>
<keyword evidence="18" id="KW-1185">Reference proteome</keyword>
<keyword evidence="11" id="KW-0539">Nucleus</keyword>
<keyword evidence="4" id="KW-0723">Serine/threonine-protein kinase</keyword>
<evidence type="ECO:0000256" key="12">
    <source>
        <dbReference type="ARBA" id="ARBA00047899"/>
    </source>
</evidence>
<dbReference type="SUPFAM" id="SSF48371">
    <property type="entry name" value="ARM repeat"/>
    <property type="match status" value="1"/>
</dbReference>
<dbReference type="STRING" id="139825.A0A401GCA1"/>
<protein>
    <recommendedName>
        <fullName evidence="3">non-specific serine/threonine protein kinase</fullName>
        <ecNumber evidence="3">2.7.11.1</ecNumber>
    </recommendedName>
</protein>
<dbReference type="PROSITE" id="PS00916">
    <property type="entry name" value="PI3_4_KINASE_2"/>
    <property type="match status" value="1"/>
</dbReference>
<dbReference type="SMART" id="SM00146">
    <property type="entry name" value="PI3Kc"/>
    <property type="match status" value="1"/>
</dbReference>
<evidence type="ECO:0000256" key="4">
    <source>
        <dbReference type="ARBA" id="ARBA00022527"/>
    </source>
</evidence>
<keyword evidence="7" id="KW-0227">DNA damage</keyword>
<dbReference type="Gene3D" id="1.25.10.10">
    <property type="entry name" value="Leucine-rich Repeat Variant"/>
    <property type="match status" value="1"/>
</dbReference>
<dbReference type="InterPro" id="IPR057564">
    <property type="entry name" value="HEAT_ATR"/>
</dbReference>
<dbReference type="Pfam" id="PF23593">
    <property type="entry name" value="HEAT_ATR"/>
    <property type="match status" value="1"/>
</dbReference>
<evidence type="ECO:0000259" key="15">
    <source>
        <dbReference type="PROSITE" id="PS51189"/>
    </source>
</evidence>
<dbReference type="PROSITE" id="PS51189">
    <property type="entry name" value="FAT"/>
    <property type="match status" value="1"/>
</dbReference>
<dbReference type="InterPro" id="IPR003152">
    <property type="entry name" value="FATC_dom"/>
</dbReference>
<dbReference type="Gene3D" id="1.10.1070.11">
    <property type="entry name" value="Phosphatidylinositol 3-/4-kinase, catalytic domain"/>
    <property type="match status" value="1"/>
</dbReference>
<dbReference type="EC" id="2.7.11.1" evidence="3"/>
<dbReference type="InterPro" id="IPR011009">
    <property type="entry name" value="Kinase-like_dom_sf"/>
</dbReference>
<keyword evidence="5" id="KW-0808">Transferase</keyword>
<dbReference type="InterPro" id="IPR016024">
    <property type="entry name" value="ARM-type_fold"/>
</dbReference>
<evidence type="ECO:0000256" key="2">
    <source>
        <dbReference type="ARBA" id="ARBA00010769"/>
    </source>
</evidence>
<dbReference type="InterPro" id="IPR036940">
    <property type="entry name" value="PI3/4_kinase_cat_sf"/>
</dbReference>
<dbReference type="RefSeq" id="XP_027610729.1">
    <property type="nucleotide sequence ID" value="XM_027754928.1"/>
</dbReference>
<dbReference type="InterPro" id="IPR000403">
    <property type="entry name" value="PI3/4_kinase_cat_dom"/>
</dbReference>
<evidence type="ECO:0000256" key="5">
    <source>
        <dbReference type="ARBA" id="ARBA00022679"/>
    </source>
</evidence>
<reference evidence="17 18" key="1">
    <citation type="journal article" date="2018" name="Sci. Rep.">
        <title>Genome sequence of the cauliflower mushroom Sparassis crispa (Hanabiratake) and its association with beneficial usage.</title>
        <authorList>
            <person name="Kiyama R."/>
            <person name="Furutani Y."/>
            <person name="Kawaguchi K."/>
            <person name="Nakanishi T."/>
        </authorList>
    </citation>
    <scope>NUCLEOTIDE SEQUENCE [LARGE SCALE GENOMIC DNA]</scope>
</reference>
<dbReference type="GO" id="GO:0006281">
    <property type="term" value="P:DNA repair"/>
    <property type="evidence" value="ECO:0007669"/>
    <property type="project" value="UniProtKB-KW"/>
</dbReference>
<evidence type="ECO:0000256" key="1">
    <source>
        <dbReference type="ARBA" id="ARBA00004123"/>
    </source>
</evidence>
<evidence type="ECO:0000256" key="13">
    <source>
        <dbReference type="ARBA" id="ARBA00048679"/>
    </source>
</evidence>
<dbReference type="GO" id="GO:0000077">
    <property type="term" value="P:DNA damage checkpoint signaling"/>
    <property type="evidence" value="ECO:0007669"/>
    <property type="project" value="TreeGrafter"/>
</dbReference>
<evidence type="ECO:0000313" key="18">
    <source>
        <dbReference type="Proteomes" id="UP000287166"/>
    </source>
</evidence>
<feature type="domain" description="FAT" evidence="15">
    <location>
        <begin position="1402"/>
        <end position="1953"/>
    </location>
</feature>
<dbReference type="Pfam" id="PF25030">
    <property type="entry name" value="M-HEAT_ATR"/>
    <property type="match status" value="1"/>
</dbReference>
<comment type="subcellular location">
    <subcellularLocation>
        <location evidence="1">Nucleus</location>
    </subcellularLocation>
</comment>
<dbReference type="InterPro" id="IPR050517">
    <property type="entry name" value="DDR_Repair_Kinase"/>
</dbReference>
<dbReference type="GO" id="GO:0005694">
    <property type="term" value="C:chromosome"/>
    <property type="evidence" value="ECO:0007669"/>
    <property type="project" value="TreeGrafter"/>
</dbReference>
<dbReference type="GO" id="GO:0004674">
    <property type="term" value="F:protein serine/threonine kinase activity"/>
    <property type="evidence" value="ECO:0007669"/>
    <property type="project" value="UniProtKB-KW"/>
</dbReference>
<dbReference type="Gene3D" id="3.30.1010.10">
    <property type="entry name" value="Phosphatidylinositol 3-kinase Catalytic Subunit, Chain A, domain 4"/>
    <property type="match status" value="1"/>
</dbReference>
<evidence type="ECO:0000256" key="9">
    <source>
        <dbReference type="ARBA" id="ARBA00022840"/>
    </source>
</evidence>
<evidence type="ECO:0000313" key="17">
    <source>
        <dbReference type="EMBL" id="GBE79816.1"/>
    </source>
</evidence>
<dbReference type="InParanoid" id="A0A401GCA1"/>
<dbReference type="EMBL" id="BFAD01000002">
    <property type="protein sequence ID" value="GBE79816.1"/>
    <property type="molecule type" value="Genomic_DNA"/>
</dbReference>
<evidence type="ECO:0000256" key="8">
    <source>
        <dbReference type="ARBA" id="ARBA00022777"/>
    </source>
</evidence>
<name>A0A401GCA1_9APHY</name>
<dbReference type="GeneID" id="38776733"/>
<gene>
    <name evidence="17" type="ORF">SCP_0210170</name>
</gene>
<evidence type="ECO:0000256" key="3">
    <source>
        <dbReference type="ARBA" id="ARBA00012513"/>
    </source>
</evidence>
<proteinExistence type="inferred from homology"/>
<dbReference type="Pfam" id="PF08064">
    <property type="entry name" value="UME"/>
    <property type="match status" value="1"/>
</dbReference>
<dbReference type="SMART" id="SM00802">
    <property type="entry name" value="UME"/>
    <property type="match status" value="1"/>
</dbReference>
<accession>A0A401GCA1</accession>
<dbReference type="GO" id="GO:0000723">
    <property type="term" value="P:telomere maintenance"/>
    <property type="evidence" value="ECO:0007669"/>
    <property type="project" value="TreeGrafter"/>
</dbReference>
<dbReference type="Pfam" id="PF02260">
    <property type="entry name" value="FATC"/>
    <property type="match status" value="1"/>
</dbReference>
<evidence type="ECO:0000256" key="6">
    <source>
        <dbReference type="ARBA" id="ARBA00022741"/>
    </source>
</evidence>
<dbReference type="CDD" id="cd00892">
    <property type="entry name" value="PIKKc_ATR"/>
    <property type="match status" value="1"/>
</dbReference>
<dbReference type="GO" id="GO:0005634">
    <property type="term" value="C:nucleus"/>
    <property type="evidence" value="ECO:0007669"/>
    <property type="project" value="UniProtKB-SubCell"/>
</dbReference>
<comment type="similarity">
    <text evidence="2">Belongs to the PI3/PI4-kinase family. ATM subfamily.</text>
</comment>
<sequence length="2414" mass="270077">MSIPTPTPLPFATFQTKGDTSPAYLLEYLQKLSAQIRDDPYLGKDDTSSWFEVVSGLMEVFFDSFPTPDEQPWSTLHEKLKLTEVSLEVVHRATERVGHLFVQSDGFAEKVLIRLLRLCFVLEIWVDNSVPAEDGYPTAEELCDQAVRTSAGVLRSLGSSSTSEEAIPLPRDILKGILLKCVSGCNDLLSLSPAEVFPVSFKLFATPLLQEKQAVGAALITDSGENIQLNIDSPSRIPVLLSLLLDVCSQSISPALPSQWYFLGVVRDVADLSLRIFDFLSSPSCITSAPRRARALTSVCYAIVVASRTLSVLEELADSLRFKLLLHRLQAGPDSSWERSDANLQQMFDLPFMTLPVAAEVQLALTFLRTERWGEAGDSLRKLTVTFLRLCIPQFDKEFLCMVKESLTATGKDEAYSETLQSVDERLKSLKKSGEVAQGQTSANVLQSSWRAAVRVNVQAVVEPLELAWMDDDNPLTDVEYTVRALKEIEGRFTDNRPLYNPAAKARRSLAQNFAKLSSTLRHAGVPSSSWSVDRPEISTVSVYMPVATLLLEGSGEDVTAVVRKSVYDALAQTLRYHTHAVDVSDFEHTTDMIVRGMKDGDRSVRLGAGQALVDMVRIYQANGNGAWKRAEGLFAMLYRLFELKDARVKETALITVGRIGKIATAEILGQAVCCLVSQLGKQSPMLNGTAYLQLQSLAKYHRKTPYNLLSPYMDSIAPFLVSRICTQKSMLVEACQFISVSYKDFVGLTLNRTLPQIFANCELRVVEEVAKETDMEPQKLLLAHCPEILAYAFRLQGPGQSQKALGFILGLLREAGGDAIDIGSVVRSYIVPLLAELVVVLGADNPDEADTGMQALTKIERCVSQPRNGSRGTPPENTGAFLKSYMLGIMSHLNDRLQDVQRRRSLDLKRKVLRSLGPFISLIGTAVSGIAPQIMTSLQSMLVVKELADVTLQSWHVFLTSLETRDLGPHVGPTSASFVAYWPAFSTQGRDTAKRCLTFIVCGKGADLGPYLNEVVDLGTIPELSEAQERLAHLRRAWKPRDKLQRILERATSESVTVAVQSLYELKAFMSVEEEGYVRALAFGDVFDPLVGQILSTLFAAACRDGDDTDTLHMVAFDCIGVLGAVDPDRLDMGVNDTRIVMLSNFMDEAESASFALHLIRDILVGAFRSTSDINYQSYLAYAIQELLHFCKFTSALVTPGSTNSISLKVRNRWNSLPKHVLETVTPLLDSRFKVEARYHEELQHPIYPTKQTYREWIQSWTGHLLNKASGEQAVTIFNVFPAVVRNKDVGVAHHLLPHLVLNVLISGEEDDTQQIRSELLAVLEDQVETSSQSSADKKLLSAQTVFMLMDHINQWVRVIRQDISSKKAESKRARANQVGSEAEEQLLRVDSILSSIDPSLMAKAALQCKAYARSLMNFEQQVVTLRANNANSNQLHEHYERLHEIYAHLDEPDGMEGISTLILSPSLEHQIRQHESTGRWTSAQSCWEVRLQQSPDNLDFHLGLLRCLRNLGHYDTLRTHVKGVLVRNPNWQAQLVGFQVESEWMVGNWGEVQILIRSTEAQTSPILLAQVLLAMRAGDTVTISDSLAVARRLLGTPIIAAGAKGYRRSYDAVLDLHLVHELEVIHNAMTSLPGGQGSGTPRRVVDHVSQRLSARFNSTLPTFRIREPILSMRRTAFGLSCSNAHSVKEVIGQAWLASAKIARKAGHWQTAYSAMLQAQHCKLPFSFMQNVKLIKASGEPLRALQELENSMRLSGIMGEDVIDLTDDKEDMKLKAKAQLLRARWMNESDRFDASFVVKAYQNAADLCPKWESGQFYLGQFQDECYKALSREDQLNRGMRMNLQTVRNYVKAMRYGSKYIYQTVPRVLTLWMDMGEDGNIAKSEIFQRINMEVSRAIKSVPVYKWFTAFPQIVSRVGHGNDAVYGVLSKLISMVIQEYPKQALWLFTSVVKSTKPQRADRGKLILDKLRTLTETNVPKLINDSLHMTEELLSLCDYPVREDKKTLSMTKDFPSLFRLAPSQLVIPLQESLTVSLPPTSSLEIVLPDGTHAVHQPFPLDVPTFARFHDEIDVMRSLAKPRKITIQGSNGQIYMFLGKPKDDLRKDARLMDFNAIVNKLLKSNSESRRRQLHIRTYGVVTLNEECGFIQWVPNTIPIRPILMKGYERRNVRSWSPEMNLIFAKIKETSDKEGAQIFVIDLTHKTFPEPTAWLASRLAYSRTAAVMSMVGFIVGLGDRHCENILLDINTGDAIHVDFNCLFEKGKTLETPERVPFRLTQNVVDGMGVTGVEGCVFRIACEVTMQLLRENKDSLMSVLDAFVHDPLVEWEDEKRKMASPTFEREAQRRNTVRASVDLRSLAKNALKTIDKKLKGIYTTSRERTEKEISTSGLVQVLIQEASDDANLAKMYPGWTPWH</sequence>
<keyword evidence="9" id="KW-0067">ATP-binding</keyword>
<dbReference type="OrthoDB" id="381190at2759"/>
<dbReference type="PANTHER" id="PTHR11139">
    <property type="entry name" value="ATAXIA TELANGIECTASIA MUTATED ATM -RELATED"/>
    <property type="match status" value="1"/>
</dbReference>
<keyword evidence="10" id="KW-0234">DNA repair</keyword>
<dbReference type="GO" id="GO:0005524">
    <property type="term" value="F:ATP binding"/>
    <property type="evidence" value="ECO:0007669"/>
    <property type="project" value="UniProtKB-KW"/>
</dbReference>
<evidence type="ECO:0000256" key="7">
    <source>
        <dbReference type="ARBA" id="ARBA00022763"/>
    </source>
</evidence>